<dbReference type="GO" id="GO:0005524">
    <property type="term" value="F:ATP binding"/>
    <property type="evidence" value="ECO:0007669"/>
    <property type="project" value="UniProtKB-KW"/>
</dbReference>
<evidence type="ECO:0000313" key="4">
    <source>
        <dbReference type="EMBL" id="ADY56073.1"/>
    </source>
</evidence>
<dbReference type="InterPro" id="IPR050625">
    <property type="entry name" value="ParA/MinD_ATPase"/>
</dbReference>
<dbReference type="InterPro" id="IPR027417">
    <property type="entry name" value="P-loop_NTPase"/>
</dbReference>
<feature type="domain" description="AAA" evidence="3">
    <location>
        <begin position="95"/>
        <end position="262"/>
    </location>
</feature>
<dbReference type="PANTHER" id="PTHR43384">
    <property type="entry name" value="SEPTUM SITE-DETERMINING PROTEIN MIND HOMOLOG, CHLOROPLASTIC-RELATED"/>
    <property type="match status" value="1"/>
</dbReference>
<dbReference type="PANTHER" id="PTHR43384:SF4">
    <property type="entry name" value="CELLULOSE BIOSYNTHESIS PROTEIN BCSQ-RELATED"/>
    <property type="match status" value="1"/>
</dbReference>
<dbReference type="GO" id="GO:0051782">
    <property type="term" value="P:negative regulation of cell division"/>
    <property type="evidence" value="ECO:0007669"/>
    <property type="project" value="TreeGrafter"/>
</dbReference>
<proteinExistence type="predicted"/>
<reference evidence="4 5" key="1">
    <citation type="journal article" date="2011" name="Stand. Genomic Sci.">
        <title>Complete genome sequence of Syntrophobotulus glycolicus type strain (FlGlyR).</title>
        <authorList>
            <person name="Han C."/>
            <person name="Mwirichia R."/>
            <person name="Chertkov O."/>
            <person name="Held B."/>
            <person name="Lapidus A."/>
            <person name="Nolan M."/>
            <person name="Lucas S."/>
            <person name="Hammon N."/>
            <person name="Deshpande S."/>
            <person name="Cheng J.F."/>
            <person name="Tapia R."/>
            <person name="Goodwin L."/>
            <person name="Pitluck S."/>
            <person name="Huntemann M."/>
            <person name="Liolios K."/>
            <person name="Ivanova N."/>
            <person name="Pagani I."/>
            <person name="Mavromatis K."/>
            <person name="Ovchinikova G."/>
            <person name="Pati A."/>
            <person name="Chen A."/>
            <person name="Palaniappan K."/>
            <person name="Land M."/>
            <person name="Hauser L."/>
            <person name="Brambilla E.M."/>
            <person name="Rohde M."/>
            <person name="Spring S."/>
            <person name="Sikorski J."/>
            <person name="Goker M."/>
            <person name="Woyke T."/>
            <person name="Bristow J."/>
            <person name="Eisen J.A."/>
            <person name="Markowitz V."/>
            <person name="Hugenholtz P."/>
            <person name="Kyrpides N.C."/>
            <person name="Klenk H.P."/>
            <person name="Detter J.C."/>
        </authorList>
    </citation>
    <scope>NUCLEOTIDE SEQUENCE [LARGE SCALE GENOMIC DNA]</scope>
    <source>
        <strain evidence="5">DSM 8271 / FlGlyR</strain>
    </source>
</reference>
<name>F0SZI7_SYNGF</name>
<organism evidence="4 5">
    <name type="scientific">Syntrophobotulus glycolicus (strain DSM 8271 / FlGlyR)</name>
    <dbReference type="NCBI Taxonomy" id="645991"/>
    <lineage>
        <taxon>Bacteria</taxon>
        <taxon>Bacillati</taxon>
        <taxon>Bacillota</taxon>
        <taxon>Clostridia</taxon>
        <taxon>Eubacteriales</taxon>
        <taxon>Desulfitobacteriaceae</taxon>
        <taxon>Syntrophobotulus</taxon>
    </lineage>
</organism>
<accession>F0SZI7</accession>
<dbReference type="Proteomes" id="UP000007488">
    <property type="component" value="Chromosome"/>
</dbReference>
<dbReference type="OrthoDB" id="9816297at2"/>
<dbReference type="EMBL" id="CP002547">
    <property type="protein sequence ID" value="ADY56073.1"/>
    <property type="molecule type" value="Genomic_DNA"/>
</dbReference>
<protein>
    <submittedName>
        <fullName evidence="4">Cobyrinic acid ac-diamide synthase</fullName>
    </submittedName>
</protein>
<dbReference type="Pfam" id="PF13614">
    <property type="entry name" value="AAA_31"/>
    <property type="match status" value="1"/>
</dbReference>
<keyword evidence="5" id="KW-1185">Reference proteome</keyword>
<dbReference type="GO" id="GO:0005829">
    <property type="term" value="C:cytosol"/>
    <property type="evidence" value="ECO:0007669"/>
    <property type="project" value="TreeGrafter"/>
</dbReference>
<dbReference type="InterPro" id="IPR025669">
    <property type="entry name" value="AAA_dom"/>
</dbReference>
<dbReference type="HOGENOM" id="CLU_037612_0_0_9"/>
<dbReference type="GO" id="GO:0009898">
    <property type="term" value="C:cytoplasmic side of plasma membrane"/>
    <property type="evidence" value="ECO:0007669"/>
    <property type="project" value="TreeGrafter"/>
</dbReference>
<reference evidence="5" key="2">
    <citation type="submission" date="2011-02" db="EMBL/GenBank/DDBJ databases">
        <title>The complete genome of Syntrophobotulus glycolicus DSM 8271.</title>
        <authorList>
            <person name="Lucas S."/>
            <person name="Copeland A."/>
            <person name="Lapidus A."/>
            <person name="Bruce D."/>
            <person name="Goodwin L."/>
            <person name="Pitluck S."/>
            <person name="Kyrpides N."/>
            <person name="Mavromatis K."/>
            <person name="Pagani I."/>
            <person name="Ivanova N."/>
            <person name="Mikhailova N."/>
            <person name="Chertkov O."/>
            <person name="Held B."/>
            <person name="Detter J.C."/>
            <person name="Tapia R."/>
            <person name="Han C."/>
            <person name="Land M."/>
            <person name="Hauser L."/>
            <person name="Markowitz V."/>
            <person name="Cheng J.-F."/>
            <person name="Hugenholtz P."/>
            <person name="Woyke T."/>
            <person name="Wu D."/>
            <person name="Spring S."/>
            <person name="Schroeder M."/>
            <person name="Brambilla E."/>
            <person name="Klenk H.-P."/>
            <person name="Eisen J.A."/>
        </authorList>
    </citation>
    <scope>NUCLEOTIDE SEQUENCE [LARGE SCALE GENOMIC DNA]</scope>
    <source>
        <strain evidence="5">DSM 8271 / FlGlyR</strain>
    </source>
</reference>
<evidence type="ECO:0000256" key="1">
    <source>
        <dbReference type="ARBA" id="ARBA00022741"/>
    </source>
</evidence>
<dbReference type="RefSeq" id="WP_013624941.1">
    <property type="nucleotide sequence ID" value="NC_015172.1"/>
</dbReference>
<keyword evidence="1" id="KW-0547">Nucleotide-binding</keyword>
<dbReference type="SUPFAM" id="SSF52540">
    <property type="entry name" value="P-loop containing nucleoside triphosphate hydrolases"/>
    <property type="match status" value="1"/>
</dbReference>
<dbReference type="KEGG" id="sgy:Sgly_1776"/>
<evidence type="ECO:0000256" key="2">
    <source>
        <dbReference type="ARBA" id="ARBA00022840"/>
    </source>
</evidence>
<dbReference type="GO" id="GO:0016887">
    <property type="term" value="F:ATP hydrolysis activity"/>
    <property type="evidence" value="ECO:0007669"/>
    <property type="project" value="TreeGrafter"/>
</dbReference>
<gene>
    <name evidence="4" type="ordered locus">Sgly_1776</name>
</gene>
<dbReference type="Gene3D" id="3.40.50.300">
    <property type="entry name" value="P-loop containing nucleotide triphosphate hydrolases"/>
    <property type="match status" value="1"/>
</dbReference>
<dbReference type="STRING" id="645991.Sgly_1776"/>
<keyword evidence="2" id="KW-0067">ATP-binding</keyword>
<dbReference type="eggNOG" id="COG0455">
    <property type="taxonomic scope" value="Bacteria"/>
</dbReference>
<evidence type="ECO:0000313" key="5">
    <source>
        <dbReference type="Proteomes" id="UP000007488"/>
    </source>
</evidence>
<dbReference type="AlphaFoldDB" id="F0SZI7"/>
<sequence>MQLEFKIGQRLSFTTNSALYNDIYESEIVGIFPDRIELAIALHKGYLLLIPIGTQIKWLNPALENYCSETVSRTPAQQSWSVTIPKLIQRERKSRVIAVGSGKGGVGKTSFSINLALAFAKLGLRTVVLDADVGMANVEVLLKLNNAKNLTNVINGDCTLMDILTQGPGGIKVLPGSSGISSLTNLNALQFNRIFSGFVSLENQCDILIIDTGAGISELVLKFLESADNLLLITTTEPHAMMDTYSLTKALAYRNQEIQPNLIFNRCDSEHEAMKCYEIFHQASSKFLKLKPELLGWIIEDKRVTKSLKSQEPILLTNPTAEYSQQAFQIANRLLGNKVTLEKPTGIRSFINKIKKNFI</sequence>
<evidence type="ECO:0000259" key="3">
    <source>
        <dbReference type="Pfam" id="PF13614"/>
    </source>
</evidence>